<dbReference type="GO" id="GO:0016887">
    <property type="term" value="F:ATP hydrolysis activity"/>
    <property type="evidence" value="ECO:0007669"/>
    <property type="project" value="InterPro"/>
</dbReference>
<dbReference type="InterPro" id="IPR003959">
    <property type="entry name" value="ATPase_AAA_core"/>
</dbReference>
<dbReference type="Gene3D" id="3.40.50.300">
    <property type="entry name" value="P-loop containing nucleotide triphosphate hydrolases"/>
    <property type="match status" value="1"/>
</dbReference>
<protein>
    <recommendedName>
        <fullName evidence="1">ATPase AAA-type core domain-containing protein</fullName>
    </recommendedName>
</protein>
<evidence type="ECO:0000259" key="1">
    <source>
        <dbReference type="Pfam" id="PF13304"/>
    </source>
</evidence>
<proteinExistence type="predicted"/>
<accession>A0A1C4YYE5</accession>
<dbReference type="SUPFAM" id="SSF52540">
    <property type="entry name" value="P-loop containing nucleoside triphosphate hydrolases"/>
    <property type="match status" value="1"/>
</dbReference>
<dbReference type="InterPro" id="IPR027417">
    <property type="entry name" value="P-loop_NTPase"/>
</dbReference>
<keyword evidence="3" id="KW-1185">Reference proteome</keyword>
<evidence type="ECO:0000313" key="2">
    <source>
        <dbReference type="EMBL" id="SCF25657.1"/>
    </source>
</evidence>
<dbReference type="PANTHER" id="PTHR40396">
    <property type="entry name" value="ATPASE-LIKE PROTEIN"/>
    <property type="match status" value="1"/>
</dbReference>
<dbReference type="Proteomes" id="UP000183585">
    <property type="component" value="Unassembled WGS sequence"/>
</dbReference>
<organism evidence="2 3">
    <name type="scientific">Micromonospora carbonacea</name>
    <dbReference type="NCBI Taxonomy" id="47853"/>
    <lineage>
        <taxon>Bacteria</taxon>
        <taxon>Bacillati</taxon>
        <taxon>Actinomycetota</taxon>
        <taxon>Actinomycetes</taxon>
        <taxon>Micromonosporales</taxon>
        <taxon>Micromonosporaceae</taxon>
        <taxon>Micromonospora</taxon>
    </lineage>
</organism>
<dbReference type="Pfam" id="PF13304">
    <property type="entry name" value="AAA_21"/>
    <property type="match status" value="1"/>
</dbReference>
<gene>
    <name evidence="2" type="ORF">GA0070563_10757</name>
</gene>
<name>A0A1C4YYE5_9ACTN</name>
<dbReference type="PANTHER" id="PTHR40396:SF1">
    <property type="entry name" value="ATPASE AAA-TYPE CORE DOMAIN-CONTAINING PROTEIN"/>
    <property type="match status" value="1"/>
</dbReference>
<dbReference type="RefSeq" id="WP_074475439.1">
    <property type="nucleotide sequence ID" value="NZ_FMCT01000007.1"/>
</dbReference>
<sequence>MLLRFRVTNFASLRDEAELSLVATDPHPGLATRPVPREKLDALPVAGIFGPNASGKSNVIKALGFARDAVRLSHQRWLPEEPIPGRWPFRLDDDSGTRPSEFVFDLVVDDVRYEFGFSLNDEAIQQEWLYAFPKGRRQVYLEREGSSLHFGNHLTGPRELIAETVRPNSLFLSAAATHNHAQLGRIYRWFSPRQMIAPGDEPPSRRPPHTLPDERMLALLRFADLGIVGAAVVQSDATRGAAPFEPQIEFLHSASTENGRATLPWQWESAGTRSWFDLLQLAVRALDVGGLLAVDDLGSELHPLLTASLIRLFHQPETNPHGAQLIFNSHDVGLLGRHREIRLARDQVWLTEKDGSGATRLYPLSEFRVRGGLDDVEGRYLKGRYGAVPFLDHELLDLLVPPTRAA</sequence>
<evidence type="ECO:0000313" key="3">
    <source>
        <dbReference type="Proteomes" id="UP000183585"/>
    </source>
</evidence>
<dbReference type="GO" id="GO:0005524">
    <property type="term" value="F:ATP binding"/>
    <property type="evidence" value="ECO:0007669"/>
    <property type="project" value="InterPro"/>
</dbReference>
<feature type="domain" description="ATPase AAA-type core" evidence="1">
    <location>
        <begin position="46"/>
        <end position="335"/>
    </location>
</feature>
<dbReference type="EMBL" id="FMCT01000007">
    <property type="protein sequence ID" value="SCF25657.1"/>
    <property type="molecule type" value="Genomic_DNA"/>
</dbReference>
<dbReference type="AlphaFoldDB" id="A0A1C4YYE5"/>
<reference evidence="3" key="1">
    <citation type="submission" date="2016-06" db="EMBL/GenBank/DDBJ databases">
        <authorList>
            <person name="Varghese N."/>
            <person name="Submissions Spin"/>
        </authorList>
    </citation>
    <scope>NUCLEOTIDE SEQUENCE [LARGE SCALE GENOMIC DNA]</scope>
    <source>
        <strain evidence="3">DSM 43168</strain>
    </source>
</reference>